<dbReference type="Proteomes" id="UP000549009">
    <property type="component" value="Unassembled WGS sequence"/>
</dbReference>
<dbReference type="InterPro" id="IPR055123">
    <property type="entry name" value="SpnB-like_Rossmann"/>
</dbReference>
<dbReference type="PROSITE" id="PS52019">
    <property type="entry name" value="PKS_MFAS_DH"/>
    <property type="match status" value="2"/>
</dbReference>
<dbReference type="GO" id="GO:0004312">
    <property type="term" value="F:fatty acid synthase activity"/>
    <property type="evidence" value="ECO:0007669"/>
    <property type="project" value="TreeGrafter"/>
</dbReference>
<dbReference type="InterPro" id="IPR049900">
    <property type="entry name" value="PKS_mFAS_DH"/>
</dbReference>
<name>A0A7W8AMT4_STRST</name>
<dbReference type="InterPro" id="IPR049551">
    <property type="entry name" value="PKS_DH_C"/>
</dbReference>
<feature type="domain" description="Carrier" evidence="10">
    <location>
        <begin position="3344"/>
        <end position="3419"/>
    </location>
</feature>
<comment type="cofactor">
    <cofactor evidence="1">
        <name>pantetheine 4'-phosphate</name>
        <dbReference type="ChEBI" id="CHEBI:47942"/>
    </cofactor>
</comment>
<feature type="region of interest" description="N-terminal hotdog fold" evidence="9">
    <location>
        <begin position="2618"/>
        <end position="2743"/>
    </location>
</feature>
<dbReference type="InterPro" id="IPR014031">
    <property type="entry name" value="Ketoacyl_synth_C"/>
</dbReference>
<dbReference type="PANTHER" id="PTHR43775:SF51">
    <property type="entry name" value="INACTIVE PHENOLPHTHIOCEROL SYNTHESIS POLYKETIDE SYNTHASE TYPE I PKS1-RELATED"/>
    <property type="match status" value="1"/>
</dbReference>
<dbReference type="InterPro" id="IPR015083">
    <property type="entry name" value="NorB/c/GfsB-D-like_docking"/>
</dbReference>
<gene>
    <name evidence="13" type="ORF">FHS40_000349</name>
</gene>
<organism evidence="13 14">
    <name type="scientific">Streptomyces spectabilis</name>
    <dbReference type="NCBI Taxonomy" id="68270"/>
    <lineage>
        <taxon>Bacteria</taxon>
        <taxon>Bacillati</taxon>
        <taxon>Actinomycetota</taxon>
        <taxon>Actinomycetes</taxon>
        <taxon>Kitasatosporales</taxon>
        <taxon>Streptomycetaceae</taxon>
        <taxon>Streptomyces</taxon>
    </lineage>
</organism>
<dbReference type="InterPro" id="IPR049552">
    <property type="entry name" value="PKS_DH_N"/>
</dbReference>
<dbReference type="Gene3D" id="1.10.1200.10">
    <property type="entry name" value="ACP-like"/>
    <property type="match status" value="3"/>
</dbReference>
<dbReference type="Pfam" id="PF00698">
    <property type="entry name" value="Acyl_transf_1"/>
    <property type="match status" value="3"/>
</dbReference>
<evidence type="ECO:0000259" key="11">
    <source>
        <dbReference type="PROSITE" id="PS52004"/>
    </source>
</evidence>
<keyword evidence="8" id="KW-0012">Acyltransferase</keyword>
<dbReference type="SUPFAM" id="SSF53901">
    <property type="entry name" value="Thiolase-like"/>
    <property type="match status" value="3"/>
</dbReference>
<proteinExistence type="predicted"/>
<dbReference type="Pfam" id="PF00109">
    <property type="entry name" value="ketoacyl-synt"/>
    <property type="match status" value="3"/>
</dbReference>
<feature type="domain" description="Ketosynthase family 3 (KS3)" evidence="11">
    <location>
        <begin position="1737"/>
        <end position="2163"/>
    </location>
</feature>
<feature type="domain" description="Carrier" evidence="10">
    <location>
        <begin position="4857"/>
        <end position="4932"/>
    </location>
</feature>
<dbReference type="Pfam" id="PF08990">
    <property type="entry name" value="Docking"/>
    <property type="match status" value="1"/>
</dbReference>
<evidence type="ECO:0000256" key="4">
    <source>
        <dbReference type="ARBA" id="ARBA00022553"/>
    </source>
</evidence>
<dbReference type="NCBIfam" id="NF045894">
    <property type="entry name" value="PKS_plus_SDR"/>
    <property type="match status" value="1"/>
</dbReference>
<dbReference type="CDD" id="cd08952">
    <property type="entry name" value="KR_1_SDR_x"/>
    <property type="match status" value="1"/>
</dbReference>
<evidence type="ECO:0000259" key="12">
    <source>
        <dbReference type="PROSITE" id="PS52019"/>
    </source>
</evidence>
<dbReference type="InterPro" id="IPR042104">
    <property type="entry name" value="PKS_dehydratase_sf"/>
</dbReference>
<dbReference type="Gene3D" id="3.40.50.720">
    <property type="entry name" value="NAD(P)-binding Rossmann-like Domain"/>
    <property type="match status" value="3"/>
</dbReference>
<evidence type="ECO:0000256" key="8">
    <source>
        <dbReference type="ARBA" id="ARBA00023315"/>
    </source>
</evidence>
<dbReference type="PROSITE" id="PS52004">
    <property type="entry name" value="KS3_2"/>
    <property type="match status" value="3"/>
</dbReference>
<dbReference type="InterPro" id="IPR036736">
    <property type="entry name" value="ACP-like_sf"/>
</dbReference>
<evidence type="ECO:0000256" key="6">
    <source>
        <dbReference type="ARBA" id="ARBA00023194"/>
    </source>
</evidence>
<dbReference type="FunFam" id="3.40.47.10:FF:000019">
    <property type="entry name" value="Polyketide synthase type I"/>
    <property type="match status" value="3"/>
</dbReference>
<dbReference type="SMART" id="SM01294">
    <property type="entry name" value="PKS_PP_betabranch"/>
    <property type="match status" value="3"/>
</dbReference>
<feature type="active site" description="Proton donor; for dehydratase activity" evidence="9">
    <location>
        <position position="1110"/>
    </location>
</feature>
<dbReference type="InterPro" id="IPR020806">
    <property type="entry name" value="PKS_PP-bd"/>
</dbReference>
<evidence type="ECO:0000256" key="3">
    <source>
        <dbReference type="ARBA" id="ARBA00022450"/>
    </source>
</evidence>
<dbReference type="InterPro" id="IPR036291">
    <property type="entry name" value="NAD(P)-bd_dom_sf"/>
</dbReference>
<evidence type="ECO:0000256" key="9">
    <source>
        <dbReference type="PROSITE-ProRule" id="PRU01363"/>
    </source>
</evidence>
<feature type="domain" description="Ketosynthase family 3 (KS3)" evidence="11">
    <location>
        <begin position="3437"/>
        <end position="3863"/>
    </location>
</feature>
<dbReference type="FunFam" id="1.10.1200.10:FF:000007">
    <property type="entry name" value="Probable polyketide synthase pks17"/>
    <property type="match status" value="3"/>
</dbReference>
<evidence type="ECO:0000256" key="1">
    <source>
        <dbReference type="ARBA" id="ARBA00001957"/>
    </source>
</evidence>
<dbReference type="SMART" id="SM00823">
    <property type="entry name" value="PKS_PP"/>
    <property type="match status" value="3"/>
</dbReference>
<dbReference type="Pfam" id="PF18369">
    <property type="entry name" value="PKS_DE"/>
    <property type="match status" value="1"/>
</dbReference>
<feature type="domain" description="PKS/mFAS DH" evidence="12">
    <location>
        <begin position="2618"/>
        <end position="2890"/>
    </location>
</feature>
<dbReference type="InterPro" id="IPR014043">
    <property type="entry name" value="Acyl_transferase_dom"/>
</dbReference>
<dbReference type="SUPFAM" id="SSF52151">
    <property type="entry name" value="FabD/lysophospholipase-like"/>
    <property type="match status" value="3"/>
</dbReference>
<feature type="region of interest" description="N-terminal hotdog fold" evidence="9">
    <location>
        <begin position="917"/>
        <end position="1042"/>
    </location>
</feature>
<reference evidence="13 14" key="1">
    <citation type="submission" date="2020-08" db="EMBL/GenBank/DDBJ databases">
        <title>Genomic Encyclopedia of Type Strains, Phase III (KMG-III): the genomes of soil and plant-associated and newly described type strains.</title>
        <authorList>
            <person name="Whitman W."/>
        </authorList>
    </citation>
    <scope>NUCLEOTIDE SEQUENCE [LARGE SCALE GENOMIC DNA]</scope>
    <source>
        <strain evidence="13 14">CECT 3146</strain>
    </source>
</reference>
<dbReference type="SUPFAM" id="SSF55048">
    <property type="entry name" value="Probable ACP-binding domain of malonyl-CoA ACP transacylase"/>
    <property type="match status" value="3"/>
</dbReference>
<dbReference type="SMART" id="SM00825">
    <property type="entry name" value="PKS_KS"/>
    <property type="match status" value="3"/>
</dbReference>
<dbReference type="InterPro" id="IPR018201">
    <property type="entry name" value="Ketoacyl_synth_AS"/>
</dbReference>
<dbReference type="InterPro" id="IPR016039">
    <property type="entry name" value="Thiolase-like"/>
</dbReference>
<dbReference type="InterPro" id="IPR016036">
    <property type="entry name" value="Malonyl_transacylase_ACP-bd"/>
</dbReference>
<dbReference type="InterPro" id="IPR014030">
    <property type="entry name" value="Ketoacyl_synth_N"/>
</dbReference>
<dbReference type="PROSITE" id="PS00606">
    <property type="entry name" value="KS3_1"/>
    <property type="match status" value="3"/>
</dbReference>
<dbReference type="Gene3D" id="3.40.366.10">
    <property type="entry name" value="Malonyl-Coenzyme A Acyl Carrier Protein, domain 2"/>
    <property type="match status" value="3"/>
</dbReference>
<dbReference type="PROSITE" id="PS00012">
    <property type="entry name" value="PHOSPHOPANTETHEINE"/>
    <property type="match status" value="1"/>
</dbReference>
<evidence type="ECO:0000259" key="10">
    <source>
        <dbReference type="PROSITE" id="PS50075"/>
    </source>
</evidence>
<dbReference type="SUPFAM" id="SSF47336">
    <property type="entry name" value="ACP-like"/>
    <property type="match status" value="3"/>
</dbReference>
<comment type="pathway">
    <text evidence="2">Antibiotic biosynthesis.</text>
</comment>
<dbReference type="GO" id="GO:0004315">
    <property type="term" value="F:3-oxoacyl-[acyl-carrier-protein] synthase activity"/>
    <property type="evidence" value="ECO:0007669"/>
    <property type="project" value="InterPro"/>
</dbReference>
<evidence type="ECO:0000313" key="14">
    <source>
        <dbReference type="Proteomes" id="UP000549009"/>
    </source>
</evidence>
<keyword evidence="14" id="KW-1185">Reference proteome</keyword>
<feature type="domain" description="PKS/mFAS DH" evidence="12">
    <location>
        <begin position="917"/>
        <end position="1186"/>
    </location>
</feature>
<feature type="domain" description="Ketosynthase family 3 (KS3)" evidence="11">
    <location>
        <begin position="33"/>
        <end position="459"/>
    </location>
</feature>
<dbReference type="InterPro" id="IPR009081">
    <property type="entry name" value="PP-bd_ACP"/>
</dbReference>
<feature type="region of interest" description="C-terminal hotdog fold" evidence="9">
    <location>
        <begin position="2755"/>
        <end position="2890"/>
    </location>
</feature>
<dbReference type="InterPro" id="IPR057326">
    <property type="entry name" value="KR_dom"/>
</dbReference>
<dbReference type="PANTHER" id="PTHR43775">
    <property type="entry name" value="FATTY ACID SYNTHASE"/>
    <property type="match status" value="1"/>
</dbReference>
<dbReference type="Gene3D" id="3.10.129.110">
    <property type="entry name" value="Polyketide synthase dehydratase"/>
    <property type="match status" value="2"/>
</dbReference>
<dbReference type="Pfam" id="PF08659">
    <property type="entry name" value="KR"/>
    <property type="match status" value="3"/>
</dbReference>
<dbReference type="Gene3D" id="3.30.70.3290">
    <property type="match status" value="3"/>
</dbReference>
<dbReference type="GO" id="GO:0033068">
    <property type="term" value="P:macrolide biosynthetic process"/>
    <property type="evidence" value="ECO:0007669"/>
    <property type="project" value="UniProtKB-ARBA"/>
</dbReference>
<keyword evidence="6" id="KW-0045">Antibiotic biosynthesis</keyword>
<evidence type="ECO:0000256" key="5">
    <source>
        <dbReference type="ARBA" id="ARBA00022679"/>
    </source>
</evidence>
<dbReference type="InterPro" id="IPR050091">
    <property type="entry name" value="PKS_NRPS_Biosynth_Enz"/>
</dbReference>
<dbReference type="InterPro" id="IPR016035">
    <property type="entry name" value="Acyl_Trfase/lysoPLipase"/>
</dbReference>
<evidence type="ECO:0000256" key="7">
    <source>
        <dbReference type="ARBA" id="ARBA00023268"/>
    </source>
</evidence>
<protein>
    <submittedName>
        <fullName evidence="13">Acyl transferase domain-containing protein/acyl carrier protein</fullName>
    </submittedName>
</protein>
<dbReference type="Pfam" id="PF16197">
    <property type="entry name" value="KAsynt_C_assoc"/>
    <property type="match status" value="3"/>
</dbReference>
<dbReference type="InterPro" id="IPR041618">
    <property type="entry name" value="PKS_DE"/>
</dbReference>
<dbReference type="InterPro" id="IPR020841">
    <property type="entry name" value="PKS_Beta-ketoAc_synthase_dom"/>
</dbReference>
<dbReference type="EMBL" id="JACHJD010000001">
    <property type="protein sequence ID" value="MBB5101296.1"/>
    <property type="molecule type" value="Genomic_DNA"/>
</dbReference>
<evidence type="ECO:0000256" key="2">
    <source>
        <dbReference type="ARBA" id="ARBA00004792"/>
    </source>
</evidence>
<dbReference type="SMART" id="SM00827">
    <property type="entry name" value="PKS_AT"/>
    <property type="match status" value="3"/>
</dbReference>
<dbReference type="InterPro" id="IPR013968">
    <property type="entry name" value="PKS_KR"/>
</dbReference>
<dbReference type="FunFam" id="3.40.366.10:FF:000002">
    <property type="entry name" value="Probable polyketide synthase 2"/>
    <property type="match status" value="2"/>
</dbReference>
<keyword evidence="7" id="KW-0511">Multifunctional enzyme</keyword>
<dbReference type="SUPFAM" id="SSF51735">
    <property type="entry name" value="NAD(P)-binding Rossmann-fold domains"/>
    <property type="match status" value="6"/>
</dbReference>
<dbReference type="Pfam" id="PF22953">
    <property type="entry name" value="SpnB_Rossmann"/>
    <property type="match status" value="2"/>
</dbReference>
<dbReference type="PROSITE" id="PS50075">
    <property type="entry name" value="CARRIER"/>
    <property type="match status" value="3"/>
</dbReference>
<dbReference type="InterPro" id="IPR032821">
    <property type="entry name" value="PKS_assoc"/>
</dbReference>
<comment type="caution">
    <text evidence="13">The sequence shown here is derived from an EMBL/GenBank/DDBJ whole genome shotgun (WGS) entry which is preliminary data.</text>
</comment>
<dbReference type="CDD" id="cd00833">
    <property type="entry name" value="PKS"/>
    <property type="match status" value="3"/>
</dbReference>
<feature type="domain" description="Carrier" evidence="10">
    <location>
        <begin position="1643"/>
        <end position="1718"/>
    </location>
</feature>
<dbReference type="SMART" id="SM00822">
    <property type="entry name" value="PKS_KR"/>
    <property type="match status" value="3"/>
</dbReference>
<evidence type="ECO:0000313" key="13">
    <source>
        <dbReference type="EMBL" id="MBB5101296.1"/>
    </source>
</evidence>
<accession>A0A7W8AMT4</accession>
<keyword evidence="5 13" id="KW-0808">Transferase</keyword>
<keyword evidence="3" id="KW-0596">Phosphopantetheine</keyword>
<comment type="caution">
    <text evidence="9">Lacks conserved residue(s) required for the propagation of feature annotation.</text>
</comment>
<dbReference type="GO" id="GO:0006633">
    <property type="term" value="P:fatty acid biosynthetic process"/>
    <property type="evidence" value="ECO:0007669"/>
    <property type="project" value="InterPro"/>
</dbReference>
<dbReference type="GO" id="GO:0031177">
    <property type="term" value="F:phosphopantetheine binding"/>
    <property type="evidence" value="ECO:0007669"/>
    <property type="project" value="InterPro"/>
</dbReference>
<dbReference type="Gene3D" id="3.40.47.10">
    <property type="match status" value="3"/>
</dbReference>
<feature type="region of interest" description="C-terminal hotdog fold" evidence="9">
    <location>
        <begin position="1054"/>
        <end position="1186"/>
    </location>
</feature>
<dbReference type="InterPro" id="IPR006162">
    <property type="entry name" value="Ppantetheine_attach_site"/>
</dbReference>
<dbReference type="Pfam" id="PF02801">
    <property type="entry name" value="Ketoacyl-synt_C"/>
    <property type="match status" value="3"/>
</dbReference>
<sequence>MSTDDKVLDYLKRLTADLRQTKQRLREVEEKDSEPIAIVGMSCRFPGGVESPDDLWRLVESGTDAVSGFPVDRGWDAASLYDADPDRSGTTYAREGGFLHDAMKFDADFFGISPREALAMDPQQRLLLETSWEVFERAGIDPNALRGSRSGVFVGTNGQDYAALLMAAQEAVEGYAGTGISASVISGRLSYTFGFEGPAVTVDTACSSSLVALHLAVQALRSGECELALAGGVTVMSTPGAFIEFSRQRGLAPDGRCKAFSDGADGTGWGEGVGMLLVERLSDAQRNGHQVLAVVRGSAVNQDGASNGLTAPNGPSQQRVIRQALASGGLTASDVDVVEAHGTGTTLGDPIEAQALLAAYGQDRPGDRPLWLGSVKSNIGHTQAAAGVAGVIKMVMAMRHGVLPRTLHVDEPSTHVDWSAGAVELLTESRPWPETGRVRRAGVSSFGVSGTNAHTIIEQAPEAEEPTPAAASVPVRGVMPWVLSARNADALREQAERLLSGAMGLDPADVGYSLATTRAAFDHKAVVMGDDRAALLDGLTAVAEGRQSAAVHAGSAVAGLLGFLFSGQGSQRLGMGRELASRFPVFADALDETLGEFDPGVREVLFGEDADALNETGVTQPALFAVEVALFRLLESWGIRPDLLAGHSIGELAAAHVAGVWSLADAVKVVSARAGLMQALPAGGAMVAIQGSEAEVASDLPGTVGIAAVNGPSAVVVSGVAADAEAFGERWREAGRKVTKLKVSHAFHSPLMDPMLDDFRRVLEEVSYGSPAIPIVSTLTGRVTSAEELASPEYWVRHVRESVRFADAVGTLMAEGVATFVEVGPGGTLSALGQESAPDAGFVPVLRGDRPEEPALVAAVAQLCTRGVRVDWEAFFAGQGVRRVELPTYAFQRERFWLDVVPLVGDVSAAGLGVAEHPLLGASVALAGTDGVLLTGRLSVQSHPWLADHEVLGSVVLPGSAFVELAVRAGDQVGCDLVEELTLEVPLVLPEGGAVRVQVWVGAEDPSGRRELSFYSSAGDVDEGRVWTLHATGVLGEGGRSDGVSLVAWPPPGAEVVDLEGFYDRADFVYGPVFRGLRAAWRTGDEVFAEVVLPEGVQAEGFGLHPALLDAALHAVAVGDADDDTGRLPVSWSGVRLHASGATVLRVRLSPTGSDAVSLTVADGAGAPVASVDSVVLGPVSSQMLPRQDRDSLFGVDWLPVPVADGAAPGVEWSDLERLGPAQDGELSDFVVLSCPVTSASDPVNGAREAACWALAAVQIWLADERFEGARLVVVTRGAIATTSDEGVGDLAQAAVWGLVRSAQSENPDRIVLVDLDEEVASVDVLPSVLASGEPQLAVRSGVACAPRLVRARQSVVDDPGFGAGAVLITGATGTLGGLVARHLVAERGVRSLLLVSRRGAEAEGAAELRDELTAQGAEVVFAACDVADREAVAALLAEHPVTAVVHTAGVLDDGVIGSLTPERIGTVFRPKVDAAWHLHELTADLDLSAFVLFSSAAGVLGGPGQGNYAAANAFLDALAQHRQAAGLPATSLAWGLWAEAGGMAGSVDDADVRRMARGGVMPLGVAEGLALLDAAGSTGRALMAPVPLDLPALHRQARSQPVPHLLRGLVRGTARRTAESGSVAGSALAQSLAGLTAAEREKALLDLVLEHVALVLGHGSAQAVAPDRAFKELGFDSLSSVELRNRLGAATELSLPATLVFDYPTPAALAAHLGAELLGKVLDVVVGGPDAPGATDEPIAIVAMSCRFPGGVESPEDLWRLIADGGDAVSELPADRGWDLEALYDPDPESVGTSYSRRGAFLDRVADFDAGFFGISPREALAMDPQQRLLLETSWEAFERAGIDPNALRGSRSGVFVGTNGQDYAALLMAARESVEGYAGTGISASVISGRLSYTFGFEGPAVTVDTACSSSLVALHLAVQALRSGECELALVGGVTVMSTPGAFIEFSRQRGLAPDGRCKAFSDGADGTGWGEGVGMLVVERLSDAQRNGHQVLAVVRGSAVNQDGASNGLTAPNGPSQQRVIRQALASAGLEPSDVDAVEAHGTGTKLGDPIEAQALLATYGQDRPADRPLWLGSVKSNIGHTQAAAGVAGVIKMVMAMRHGVLPRTLHADEPSSHVDWSAGAVELLTGEREWPVVDRPWRAGVSSFGFSGTNAHAVIEQAPVVEQADAPESLPVGAVVPWVLSARDSEALREQAARLRSFVEESADLPVADVGRSLVFSRTMLEHRAVVVGADRAELVAALTAVAEGRTAGVGHEPGRVGFLFSGQGSQRLGMGRELADRFPVFAEALDRVLAEFGPEVREVLFGEDADALNETGVTQPALFAVEVALFRLLESWGVRPDVLAGHSIGELAAAYVAGLWSLADAVKVVSARAGLMQALPQGGAMVAIQATEAEVVDLPETVGIAAVNGPSSVVISGAAADVEAVGERWRAAGRKVARLKVSHAFHSPLMDPMLDDFRAVLEEVSYAAPAIPIVSTLTGRVASAEELASPEYWVRHVRESVRFADAVRTLGEDGVGTFVEVGPGGTLSALGRECAPEAAFVPVLRGDRPEESALVTAVAQLCARGVRVDWEVFFAGRGGRRVDLPTYAFQRERYWLDALPLAGDVSAAGLGAAEHPLLGASVGLAGTDGVLLTGRLSVQTHPWLAEYVVQGSVVLPGSAFVELAVRAGDQVGCDLVEELTLEAPLVLPESGAVRVQVWVGAEDSSGRRELSFYSSAGEVDEGRVWTRHATGVLSEGQRVGGTSLVAWPPAGAEVVDLDGFYEGMAEGGFSYGPVFQGLRAAWRTGDEVFAEVVLPEEVKAEGFGLHPALLDAAMHAMGLMGEAEGPGRLPFSWSGVRLHASGATVLRVRLAPTSADGVSLAVADGTGAPVATVDSLVLRPAAPDQIARDERNDALFGVDWVPMVLPDGDVPTTHWSDLETLAQHAEPSDFVVLPCPVTSASDPVNGAREAAYWTLNAVRAWLAEERPHAARLAVVTRRAVAVADDEGVRNLAHAAVWGLVRSAQSENPDRIVLVDLDDEAASLEALPSALATGEPQLAVRSGEALMPRLTRTTQPTTDHPGFGAGTVLLTGPTGPLGSLVARHLVTERGVRNLLLVSRHEADAEGAAQLRDELAAQGAEVVLAACDTADREALAALLAAHQVSAVVHTAGELDDGTIGSLTPERIDTVFRPKVDAAWHLHELTADLDLSAFVLFSSATGLFGAPGQGTYAAANTFLDALAQHRRAAGLPATSLAWGPWTAEDGLRESRGDADVRPVVSGAIPLGPAEGLALFDAAGSAGRALIAPVPLDLQALRRQARSHPVPHLLRGLVRGTARRTAAAAAARSALARSLAGLTEAERGKALLDLVLGHVAAVLGHGSAQGIEPDRAFKELGFDSLTAVEFRDRLNAATELRLPATLVFDHPTPAALVAFIGAELAGAPVAAVSARAAADVTDEPIAIVGMSCRYPGGVNSPEDLWRLVLDGVDAITEFPGNRGWDLDALYDPDPDHLGTTYTREGGFLHDVDEFDAAFFGISPREALAMDPQQRLLLETSWEAFERAGIDPDSVRGRDVGVFAGTSIQDYVTALVASGESVEGYVGTGNAASVMAGRLSYTFGLEGPAVTVDTACSSSLVALHLAAQALRQGECEMALAGGVAVMSTPGAFLDFSRQRGLSADGRCKPFSSDADGTGWGEGVGMLVLERLSDARRNGHQVLAVVRGSAVNQDGASNGLTAPNGPSQQRVIRQALASAGLTSSDVDAMEAHGTGTMLGDPIEAQAILATYGQDRAEDRPLWLGSLKSNIGHTQAAAGVGGIIKMVMAMRHGVLPRSLHIAEPTPQVDWSTGDVELLTEARPWPDAARPRRFGVSSFGFSGTNAHAVIEQAPVTETTAPKTAAMPVPDATVIPAPDTSALPLLLSGRGDEALRAQADRLRAHLVAHPELNPLDVAATLAGARAALDHRAVVVGQDREGLLTALQALADGRTASGLVSGVAAGHRLAFLFSGQGSQRLGMGRELADRFPVFAESLDRVLAEFGPEVREVLLGDDADADALNQTGVTQPALFAVEVALFRLLESWGVRPDVLAGHSIGELAAAHVAGVWSLADAVKVVSARAGLMQALPEGGAMVAVQATEAEVLPELSGTVGIAAVNGPTSVVVSGVAADVEAVAERWRAAGRKVTRLRVSHAFHSPLMEPMLDDFRRVLDDVDFRAPALPIVSTLTGGQASAAELGSVEYWVRHVRESVRFADAVGTLRAQGADVFLEIGPGGVLTALGQETAAEAAFVPALRGDRSEAVELVTAAGRLHVLGFAVDWAGLTADGTHVDLPTYAFRRRRFWPAPAAVAPGDVSGSVDSRFWAAVADGDLGELADELAVSLDDPIGEVLPRLTSWRREQAENSAVDGMRYRVAWRPVGEPTSALAGTWLVVSRDGAGEEAVAAALSGHGAKVLPVRTGDAVDRASLAARTATGEPVTGVLSLFALDPALPSGGLAATLALVQALGDTGVTAPLWCATRGGVATGGSDTSIDPGQAMVWGLGRVVGLEHPERWGGLVDLPDTLDERTGARLAGVLSGEPGEDQVALRAGGVLARRITRAAAGRVEDWAPTGTVLVTGGTGALGTHIAKWLISKGAEHLLLTSRRGPKAAGAEELRAELTALGARVTIAACDVADRDALADLLASVPAEFPLTAVVHAAGVLDDGVLSALTPDRLDAVLRPKVDAAVNLDELTRGHELSAFVMFSSTSGALGGPGQANYAAANTFLEALADRRAAAGLPATAVAWGPWGGGGMAEGPLGDQLRRRGMPPMAPEQAIAALDRAVRQGDPTAMVADIDWDVFAPGFTSVRPSPLLRELYGGDRDRAAAEAAPVDTAARLTALTGPERERAVLDLVREQAAAVLGHDGTKLVEPGRAFQELGFDSLTAVEFRNLLNSHTGLGLPATLIFDHPTPSALAAHVLDALPGGGTPTIDAELDRLESALSLLTPDDQQNAAVSARLRALLSMWDEAHTRTEPAESATDARTATADELLSLLDEQLGRS</sequence>
<feature type="active site" description="Proton acceptor; for dehydratase activity" evidence="9">
    <location>
        <position position="949"/>
    </location>
</feature>
<dbReference type="SMART" id="SM00826">
    <property type="entry name" value="PKS_DH"/>
    <property type="match status" value="2"/>
</dbReference>
<dbReference type="InterPro" id="IPR001227">
    <property type="entry name" value="Ac_transferase_dom_sf"/>
</dbReference>
<dbReference type="InterPro" id="IPR020807">
    <property type="entry name" value="PKS_DH"/>
</dbReference>
<dbReference type="Pfam" id="PF00550">
    <property type="entry name" value="PP-binding"/>
    <property type="match status" value="3"/>
</dbReference>
<dbReference type="Pfam" id="PF21089">
    <property type="entry name" value="PKS_DH_N"/>
    <property type="match status" value="2"/>
</dbReference>
<dbReference type="CDD" id="cd08956">
    <property type="entry name" value="KR_3_FAS_SDR_x"/>
    <property type="match status" value="2"/>
</dbReference>
<dbReference type="Pfam" id="PF14765">
    <property type="entry name" value="PS-DH"/>
    <property type="match status" value="2"/>
</dbReference>
<keyword evidence="4" id="KW-0597">Phosphoprotein</keyword>